<dbReference type="Gene3D" id="2.60.40.680">
    <property type="match status" value="1"/>
</dbReference>
<proteinExistence type="predicted"/>
<evidence type="ECO:0000256" key="1">
    <source>
        <dbReference type="ARBA" id="ARBA00022692"/>
    </source>
</evidence>
<feature type="chain" id="PRO_5032909675" evidence="3">
    <location>
        <begin position="29"/>
        <end position="388"/>
    </location>
</feature>
<dbReference type="InterPro" id="IPR002102">
    <property type="entry name" value="Cohesin_dom"/>
</dbReference>
<feature type="signal peptide" evidence="3">
    <location>
        <begin position="1"/>
        <end position="28"/>
    </location>
</feature>
<organism evidence="5 6">
    <name type="scientific">Candidatus Dojkabacteria bacterium</name>
    <dbReference type="NCBI Taxonomy" id="2099670"/>
    <lineage>
        <taxon>Bacteria</taxon>
        <taxon>Candidatus Dojkabacteria</taxon>
    </lineage>
</organism>
<dbReference type="GO" id="GO:0007156">
    <property type="term" value="P:homophilic cell adhesion via plasma membrane adhesion molecules"/>
    <property type="evidence" value="ECO:0007669"/>
    <property type="project" value="InterPro"/>
</dbReference>
<keyword evidence="2" id="KW-0472">Membrane</keyword>
<dbReference type="SUPFAM" id="SSF49384">
    <property type="entry name" value="Carbohydrate-binding domain"/>
    <property type="match status" value="1"/>
</dbReference>
<dbReference type="Gene3D" id="2.60.40.10">
    <property type="entry name" value="Immunoglobulins"/>
    <property type="match status" value="1"/>
</dbReference>
<comment type="caution">
    <text evidence="5">The sequence shown here is derived from an EMBL/GenBank/DDBJ whole genome shotgun (WGS) entry which is preliminary data.</text>
</comment>
<reference evidence="5 6" key="1">
    <citation type="journal article" date="2020" name="Biotechnol. Biofuels">
        <title>New insights from the biogas microbiome by comprehensive genome-resolved metagenomics of nearly 1600 species originating from multiple anaerobic digesters.</title>
        <authorList>
            <person name="Campanaro S."/>
            <person name="Treu L."/>
            <person name="Rodriguez-R L.M."/>
            <person name="Kovalovszki A."/>
            <person name="Ziels R.M."/>
            <person name="Maus I."/>
            <person name="Zhu X."/>
            <person name="Kougias P.G."/>
            <person name="Basile A."/>
            <person name="Luo G."/>
            <person name="Schluter A."/>
            <person name="Konstantinidis K.T."/>
            <person name="Angelidaki I."/>
        </authorList>
    </citation>
    <scope>NUCLEOTIDE SEQUENCE [LARGE SCALE GENOMIC DNA]</scope>
    <source>
        <strain evidence="5">AS06rmzACSIP_65</strain>
    </source>
</reference>
<accession>A0A847D1J9</accession>
<keyword evidence="1" id="KW-0812">Transmembrane</keyword>
<dbReference type="CDD" id="cd11304">
    <property type="entry name" value="Cadherin_repeat"/>
    <property type="match status" value="1"/>
</dbReference>
<name>A0A847D1J9_9BACT</name>
<evidence type="ECO:0000313" key="6">
    <source>
        <dbReference type="Proteomes" id="UP000545876"/>
    </source>
</evidence>
<dbReference type="GO" id="GO:0030246">
    <property type="term" value="F:carbohydrate binding"/>
    <property type="evidence" value="ECO:0007669"/>
    <property type="project" value="InterPro"/>
</dbReference>
<dbReference type="PANTHER" id="PTHR24026:SF126">
    <property type="entry name" value="PROTOCADHERIN FAT 4"/>
    <property type="match status" value="1"/>
</dbReference>
<dbReference type="GO" id="GO:0000272">
    <property type="term" value="P:polysaccharide catabolic process"/>
    <property type="evidence" value="ECO:0007669"/>
    <property type="project" value="InterPro"/>
</dbReference>
<dbReference type="EMBL" id="JAAZBX010000024">
    <property type="protein sequence ID" value="NLD25722.1"/>
    <property type="molecule type" value="Genomic_DNA"/>
</dbReference>
<keyword evidence="2" id="KW-1133">Transmembrane helix</keyword>
<protein>
    <submittedName>
        <fullName evidence="5">Cadherin repeat domain-containing protein</fullName>
    </submittedName>
</protein>
<dbReference type="Proteomes" id="UP000545876">
    <property type="component" value="Unassembled WGS sequence"/>
</dbReference>
<evidence type="ECO:0000256" key="2">
    <source>
        <dbReference type="ARBA" id="ARBA00022989"/>
    </source>
</evidence>
<dbReference type="Gene3D" id="2.60.40.60">
    <property type="entry name" value="Cadherins"/>
    <property type="match status" value="1"/>
</dbReference>
<dbReference type="InterPro" id="IPR002126">
    <property type="entry name" value="Cadherin-like_dom"/>
</dbReference>
<dbReference type="PANTHER" id="PTHR24026">
    <property type="entry name" value="FAT ATYPICAL CADHERIN-RELATED"/>
    <property type="match status" value="1"/>
</dbReference>
<dbReference type="AlphaFoldDB" id="A0A847D1J9"/>
<dbReference type="GO" id="GO:0005509">
    <property type="term" value="F:calcium ion binding"/>
    <property type="evidence" value="ECO:0007669"/>
    <property type="project" value="InterPro"/>
</dbReference>
<dbReference type="Pfam" id="PF05345">
    <property type="entry name" value="He_PIG"/>
    <property type="match status" value="1"/>
</dbReference>
<dbReference type="Pfam" id="PF00963">
    <property type="entry name" value="Cohesin"/>
    <property type="match status" value="1"/>
</dbReference>
<dbReference type="SMART" id="SM00112">
    <property type="entry name" value="CA"/>
    <property type="match status" value="1"/>
</dbReference>
<evidence type="ECO:0000313" key="5">
    <source>
        <dbReference type="EMBL" id="NLD25722.1"/>
    </source>
</evidence>
<gene>
    <name evidence="5" type="ORF">GX656_03760</name>
</gene>
<dbReference type="GO" id="GO:0005886">
    <property type="term" value="C:plasma membrane"/>
    <property type="evidence" value="ECO:0007669"/>
    <property type="project" value="UniProtKB-SubCell"/>
</dbReference>
<evidence type="ECO:0000256" key="3">
    <source>
        <dbReference type="SAM" id="SignalP"/>
    </source>
</evidence>
<sequence>MKGKNYLLSGLIALFLLFGLIAPQAAEARDIIINAIPTLAFDPATETATTCGNVEVSLVVADVPETNPLTAYHLEVTFDQSVVEVVSVENGGFLQGDLLEELTNDEGNETGRLIWGVAQQAVAGMNAPRSGDGSLIKITLKAKVAGGSTTFVIDSEKSLLIDWPDAFEVDYSVGADSVVTTTGCAPTGLALSPDFVKENELAGTIVGNFSATDEDVEEIFTYSLIDDGTYPDNSLFTIDGAVLKTAVIFDHEEDDTRLIKVRVTDTTELTYDREFSISIMDINEVPIIDPIGLRTVVENETLTFTATATDPEEAALTWSLGESAPTGATINPATGEFSWDTAGFELGDYSFDVCVSDGVYLICETITVTIEVAPDPLPIKIYLPLIYR</sequence>
<dbReference type="InterPro" id="IPR013783">
    <property type="entry name" value="Ig-like_fold"/>
</dbReference>
<dbReference type="SUPFAM" id="SSF49313">
    <property type="entry name" value="Cadherin-like"/>
    <property type="match status" value="2"/>
</dbReference>
<dbReference type="PROSITE" id="PS50268">
    <property type="entry name" value="CADHERIN_2"/>
    <property type="match status" value="1"/>
</dbReference>
<feature type="domain" description="Cadherin" evidence="4">
    <location>
        <begin position="196"/>
        <end position="288"/>
    </location>
</feature>
<evidence type="ECO:0000259" key="4">
    <source>
        <dbReference type="PROSITE" id="PS50268"/>
    </source>
</evidence>
<dbReference type="InterPro" id="IPR008965">
    <property type="entry name" value="CBM2/CBM3_carb-bd_dom_sf"/>
</dbReference>
<dbReference type="InterPro" id="IPR015919">
    <property type="entry name" value="Cadherin-like_sf"/>
</dbReference>
<keyword evidence="3" id="KW-0732">Signal</keyword>